<evidence type="ECO:0000313" key="2">
    <source>
        <dbReference type="EMBL" id="QKS54616.1"/>
    </source>
</evidence>
<evidence type="ECO:0000256" key="1">
    <source>
        <dbReference type="SAM" id="Coils"/>
    </source>
</evidence>
<keyword evidence="1" id="KW-0175">Coiled coil</keyword>
<feature type="coiled-coil region" evidence="1">
    <location>
        <begin position="35"/>
        <end position="69"/>
    </location>
</feature>
<proteinExistence type="predicted"/>
<protein>
    <submittedName>
        <fullName evidence="2">Uncharacterized protein</fullName>
    </submittedName>
</protein>
<dbReference type="PROSITE" id="PS51257">
    <property type="entry name" value="PROKAR_LIPOPROTEIN"/>
    <property type="match status" value="1"/>
</dbReference>
<dbReference type="KEGG" id="aoz:HUE56_29360"/>
<keyword evidence="2" id="KW-0614">Plasmid</keyword>
<dbReference type="AlphaFoldDB" id="A0A6N1ASP6"/>
<accession>A0A6N1ASP6</accession>
<name>A0A6N1ASP6_9PROT</name>
<evidence type="ECO:0000313" key="3">
    <source>
        <dbReference type="Proteomes" id="UP000509702"/>
    </source>
</evidence>
<gene>
    <name evidence="2" type="ORF">HUE56_29360</name>
</gene>
<organism evidence="2 3">
    <name type="scientific">Azospirillum oryzae</name>
    <dbReference type="NCBI Taxonomy" id="286727"/>
    <lineage>
        <taxon>Bacteria</taxon>
        <taxon>Pseudomonadati</taxon>
        <taxon>Pseudomonadota</taxon>
        <taxon>Alphaproteobacteria</taxon>
        <taxon>Rhodospirillales</taxon>
        <taxon>Azospirillaceae</taxon>
        <taxon>Azospirillum</taxon>
    </lineage>
</organism>
<dbReference type="EMBL" id="CP054622">
    <property type="protein sequence ID" value="QKS54616.1"/>
    <property type="molecule type" value="Genomic_DNA"/>
</dbReference>
<dbReference type="RefSeq" id="WP_109154429.1">
    <property type="nucleotide sequence ID" value="NZ_BSOV01000001.1"/>
</dbReference>
<dbReference type="Proteomes" id="UP000509702">
    <property type="component" value="Plasmid unnamed7"/>
</dbReference>
<geneLocation type="plasmid" evidence="2 3">
    <name>unnamed7</name>
</geneLocation>
<sequence length="209" mass="22328">MRLIQLVAVPFALLGVAACARYPLGMSESEFKALSAEQQLEARSKQAELDTAEERRRAEELAARRQERAAYMARLNAGGVFAGPMLGPWGGAVPYPVPVPVPSNPIASAYSRILIVGGVVNVPVGDGLVRTRRDWRPALPVPVVLAEGETALIEIERADRKPGSNTLRVARLSGTIVVGYDQEIYPLAGTYPFEISGVIRGAVISIAPG</sequence>
<reference evidence="2 3" key="1">
    <citation type="submission" date="2020-06" db="EMBL/GenBank/DDBJ databases">
        <title>Complete genome of Azosprillum oryzae KACC14407.</title>
        <authorList>
            <person name="Kim M."/>
            <person name="Park Y.-J."/>
            <person name="Shin J.-H."/>
        </authorList>
    </citation>
    <scope>NUCLEOTIDE SEQUENCE [LARGE SCALE GENOMIC DNA]</scope>
    <source>
        <strain evidence="2 3">KACC 14407</strain>
        <plasmid evidence="2 3">unnamed7</plasmid>
    </source>
</reference>
<keyword evidence="3" id="KW-1185">Reference proteome</keyword>